<feature type="transmembrane region" description="Helical" evidence="1">
    <location>
        <begin position="246"/>
        <end position="273"/>
    </location>
</feature>
<keyword evidence="3" id="KW-1185">Reference proteome</keyword>
<protein>
    <recommendedName>
        <fullName evidence="4">Glycerophosphoryl diester phosphodiesterase membrane domain-containing protein</fullName>
    </recommendedName>
</protein>
<dbReference type="Proteomes" id="UP000503278">
    <property type="component" value="Chromosome"/>
</dbReference>
<evidence type="ECO:0000313" key="2">
    <source>
        <dbReference type="EMBL" id="QJD96749.1"/>
    </source>
</evidence>
<accession>A0A7L5E320</accession>
<evidence type="ECO:0000256" key="1">
    <source>
        <dbReference type="SAM" id="Phobius"/>
    </source>
</evidence>
<feature type="transmembrane region" description="Helical" evidence="1">
    <location>
        <begin position="137"/>
        <end position="158"/>
    </location>
</feature>
<gene>
    <name evidence="2" type="ORF">HH214_13145</name>
</gene>
<feature type="transmembrane region" description="Helical" evidence="1">
    <location>
        <begin position="92"/>
        <end position="116"/>
    </location>
</feature>
<evidence type="ECO:0000313" key="3">
    <source>
        <dbReference type="Proteomes" id="UP000503278"/>
    </source>
</evidence>
<proteinExistence type="predicted"/>
<feature type="transmembrane region" description="Helical" evidence="1">
    <location>
        <begin position="35"/>
        <end position="55"/>
    </location>
</feature>
<feature type="transmembrane region" description="Helical" evidence="1">
    <location>
        <begin position="164"/>
        <end position="188"/>
    </location>
</feature>
<keyword evidence="1" id="KW-0812">Transmembrane</keyword>
<keyword evidence="1" id="KW-1133">Transmembrane helix</keyword>
<evidence type="ECO:0008006" key="4">
    <source>
        <dbReference type="Google" id="ProtNLM"/>
    </source>
</evidence>
<dbReference type="RefSeq" id="WP_169608329.1">
    <property type="nucleotide sequence ID" value="NZ_CP051682.1"/>
</dbReference>
<dbReference type="EMBL" id="CP051682">
    <property type="protein sequence ID" value="QJD96749.1"/>
    <property type="molecule type" value="Genomic_DNA"/>
</dbReference>
<organism evidence="2 3">
    <name type="scientific">Mucilaginibacter robiniae</name>
    <dbReference type="NCBI Taxonomy" id="2728022"/>
    <lineage>
        <taxon>Bacteria</taxon>
        <taxon>Pseudomonadati</taxon>
        <taxon>Bacteroidota</taxon>
        <taxon>Sphingobacteriia</taxon>
        <taxon>Sphingobacteriales</taxon>
        <taxon>Sphingobacteriaceae</taxon>
        <taxon>Mucilaginibacter</taxon>
    </lineage>
</organism>
<dbReference type="KEGG" id="mrob:HH214_13145"/>
<feature type="transmembrane region" description="Helical" evidence="1">
    <location>
        <begin position="200"/>
        <end position="226"/>
    </location>
</feature>
<keyword evidence="1" id="KW-0472">Membrane</keyword>
<reference evidence="2 3" key="1">
    <citation type="submission" date="2020-04" db="EMBL/GenBank/DDBJ databases">
        <title>Genome sequencing of novel species.</title>
        <authorList>
            <person name="Heo J."/>
            <person name="Kim S.-J."/>
            <person name="Kim J.-S."/>
            <person name="Hong S.-B."/>
            <person name="Kwon S.-W."/>
        </authorList>
    </citation>
    <scope>NUCLEOTIDE SEQUENCE [LARGE SCALE GENOMIC DNA]</scope>
    <source>
        <strain evidence="2 3">F39-2</strain>
    </source>
</reference>
<sequence length="305" mass="34191">MEQNIELAKTRDFGEIINDTFVFIKQNLKPLLKSFFTICGLLLLALAIVQSLQMIKVYDLQRQIYTAASGSGTSYNAGYRFGYQYGQMAGQYLLSFAVMILFYTVMLITILSYIALYKEKGNIAPTTEEVWVYVKYYFLRVLGSSILLGLLLMLGMVLCLIPGIWLYPITGLILAVIVLENAPFGYAFNRGFKLISNNWWLTFGCLFVAGLIAGLGAMVFTVPNYIIMFYNLLVHTRASATSSVPLVFITTTIQILGQTLLIIPLVTLALCYFNLTENKEGTGLLNRINQFGTTKPHTDLPAEEY</sequence>
<name>A0A7L5E320_9SPHI</name>
<dbReference type="AlphaFoldDB" id="A0A7L5E320"/>